<evidence type="ECO:0000313" key="2">
    <source>
        <dbReference type="Proteomes" id="UP000501802"/>
    </source>
</evidence>
<sequence length="503" mass="58318">MFSIDQLHTLVQTLTKSEKRYFKLVCSLQDGDKAYLLLFDLLESQLEGGGALYEVLEKKFPGSSIEPVRKHLYRVLMKALRLYECEKTTENKLASLMQDARILFAKGLSELGFDQIEKTKRLAMRNEKHLYYLMAARLELQQLVRIQFSAVDETLLLRKQQQWQTIMQREQTSHQHSALYEILLCRYWKNGLVRNLGEQTRLNDLLLEEHQIVSRSQQKNSFEAQRLHLHFQSVYFLMTNDSEGSLKAFYDLHNLFQRHQDLWTDTPIYYIHLLDGILTDLRGLQRYTDMDYFLDQLAALTILPEGVSLQARYLTLLHRLARLNDTGQTEDALLLIQSITTVLERELPGLPANVQALVRLSIARTYRDAGKPTMALKQVNAVLNDKMTAGRTTVQSQLWYNQARLLNLMVHTDLGNLDYLRYELRSVERKLKADKKLYRVERAMLAYLKGYLNGKPDDSFIPTVQQLVDEPTERQLVLALGLTRWAAENCRKAGIETLSQAAS</sequence>
<evidence type="ECO:0000313" key="1">
    <source>
        <dbReference type="EMBL" id="QIP15946.1"/>
    </source>
</evidence>
<dbReference type="KEGG" id="spib:G8759_26590"/>
<name>A0A6G9AUE1_9BACT</name>
<organism evidence="1 2">
    <name type="scientific">Spirosoma aureum</name>
    <dbReference type="NCBI Taxonomy" id="2692134"/>
    <lineage>
        <taxon>Bacteria</taxon>
        <taxon>Pseudomonadati</taxon>
        <taxon>Bacteroidota</taxon>
        <taxon>Cytophagia</taxon>
        <taxon>Cytophagales</taxon>
        <taxon>Cytophagaceae</taxon>
        <taxon>Spirosoma</taxon>
    </lineage>
</organism>
<proteinExistence type="predicted"/>
<keyword evidence="2" id="KW-1185">Reference proteome</keyword>
<reference evidence="1 2" key="1">
    <citation type="submission" date="2020-03" db="EMBL/GenBank/DDBJ databases">
        <authorList>
            <person name="Kim M.K."/>
        </authorList>
    </citation>
    <scope>NUCLEOTIDE SEQUENCE [LARGE SCALE GENOMIC DNA]</scope>
    <source>
        <strain evidence="1 2">BT328</strain>
    </source>
</reference>
<gene>
    <name evidence="1" type="ORF">G8759_26590</name>
</gene>
<dbReference type="Proteomes" id="UP000501802">
    <property type="component" value="Chromosome"/>
</dbReference>
<dbReference type="EMBL" id="CP050063">
    <property type="protein sequence ID" value="QIP15946.1"/>
    <property type="molecule type" value="Genomic_DNA"/>
</dbReference>
<protein>
    <submittedName>
        <fullName evidence="1">Uncharacterized protein</fullName>
    </submittedName>
</protein>
<dbReference type="RefSeq" id="WP_167215204.1">
    <property type="nucleotide sequence ID" value="NZ_CP050063.1"/>
</dbReference>
<accession>A0A6G9AUE1</accession>
<dbReference type="AlphaFoldDB" id="A0A6G9AUE1"/>